<dbReference type="Proteomes" id="UP001501057">
    <property type="component" value="Unassembled WGS sequence"/>
</dbReference>
<keyword evidence="2" id="KW-1185">Reference proteome</keyword>
<dbReference type="RefSeq" id="WP_344196784.1">
    <property type="nucleotide sequence ID" value="NZ_BAAAME010000002.1"/>
</dbReference>
<accession>A0ABN2JF16</accession>
<name>A0ABN2JF16_9ACTN</name>
<reference evidence="1 2" key="1">
    <citation type="journal article" date="2019" name="Int. J. Syst. Evol. Microbiol.">
        <title>The Global Catalogue of Microorganisms (GCM) 10K type strain sequencing project: providing services to taxonomists for standard genome sequencing and annotation.</title>
        <authorList>
            <consortium name="The Broad Institute Genomics Platform"/>
            <consortium name="The Broad Institute Genome Sequencing Center for Infectious Disease"/>
            <person name="Wu L."/>
            <person name="Ma J."/>
        </authorList>
    </citation>
    <scope>NUCLEOTIDE SEQUENCE [LARGE SCALE GENOMIC DNA]</scope>
    <source>
        <strain evidence="1 2">JCM 13518</strain>
    </source>
</reference>
<sequence length="173" mass="18434">MTDLPVNDGVIELHPDSPLRRAALEVEQHVAEAGWDQAPRLFALVRTAELVARQPALADQVGDGADGSFTPIEQEGVPAEDFEDALTRLTWPDEVHGCAAVIERFMLPPDAEGDPATHPDRQEVRLVAAVLRSGGSHSAVRRRGDGADSDLLEGPDLVPGLVALLDQTLAAEA</sequence>
<organism evidence="1 2">
    <name type="scientific">Aeromicrobium alkaliterrae</name>
    <dbReference type="NCBI Taxonomy" id="302168"/>
    <lineage>
        <taxon>Bacteria</taxon>
        <taxon>Bacillati</taxon>
        <taxon>Actinomycetota</taxon>
        <taxon>Actinomycetes</taxon>
        <taxon>Propionibacteriales</taxon>
        <taxon>Nocardioidaceae</taxon>
        <taxon>Aeromicrobium</taxon>
    </lineage>
</organism>
<protein>
    <submittedName>
        <fullName evidence="1">PPA1309 family protein</fullName>
    </submittedName>
</protein>
<comment type="caution">
    <text evidence="1">The sequence shown here is derived from an EMBL/GenBank/DDBJ whole genome shotgun (WGS) entry which is preliminary data.</text>
</comment>
<gene>
    <name evidence="1" type="ORF">GCM10009710_01940</name>
</gene>
<proteinExistence type="predicted"/>
<dbReference type="EMBL" id="BAAAME010000002">
    <property type="protein sequence ID" value="GAA1724757.1"/>
    <property type="molecule type" value="Genomic_DNA"/>
</dbReference>
<dbReference type="NCBIfam" id="NF040618">
    <property type="entry name" value="PPA1309_fam"/>
    <property type="match status" value="1"/>
</dbReference>
<evidence type="ECO:0000313" key="2">
    <source>
        <dbReference type="Proteomes" id="UP001501057"/>
    </source>
</evidence>
<evidence type="ECO:0000313" key="1">
    <source>
        <dbReference type="EMBL" id="GAA1724757.1"/>
    </source>
</evidence>
<dbReference type="InterPro" id="IPR047681">
    <property type="entry name" value="PPA1309-like"/>
</dbReference>